<dbReference type="EMBL" id="CP016619">
    <property type="protein sequence ID" value="ANY84045.1"/>
    <property type="molecule type" value="Genomic_DNA"/>
</dbReference>
<dbReference type="CDD" id="cd07377">
    <property type="entry name" value="WHTH_GntR"/>
    <property type="match status" value="1"/>
</dbReference>
<dbReference type="GO" id="GO:0003700">
    <property type="term" value="F:DNA-binding transcription factor activity"/>
    <property type="evidence" value="ECO:0007669"/>
    <property type="project" value="InterPro"/>
</dbReference>
<organism evidence="5">
    <name type="scientific">Microvirga ossetica</name>
    <dbReference type="NCBI Taxonomy" id="1882682"/>
    <lineage>
        <taxon>Bacteria</taxon>
        <taxon>Pseudomonadati</taxon>
        <taxon>Pseudomonadota</taxon>
        <taxon>Alphaproteobacteria</taxon>
        <taxon>Hyphomicrobiales</taxon>
        <taxon>Methylobacteriaceae</taxon>
        <taxon>Microvirga</taxon>
    </lineage>
</organism>
<geneLocation type="plasmid" evidence="5">
    <name>unnamed2</name>
</geneLocation>
<gene>
    <name evidence="5" type="ORF">BB934_37940</name>
</gene>
<dbReference type="SUPFAM" id="SSF46785">
    <property type="entry name" value="Winged helix' DNA-binding domain"/>
    <property type="match status" value="1"/>
</dbReference>
<proteinExistence type="predicted"/>
<evidence type="ECO:0000256" key="3">
    <source>
        <dbReference type="ARBA" id="ARBA00023163"/>
    </source>
</evidence>
<dbReference type="PANTHER" id="PTHR43537">
    <property type="entry name" value="TRANSCRIPTIONAL REGULATOR, GNTR FAMILY"/>
    <property type="match status" value="1"/>
</dbReference>
<protein>
    <recommendedName>
        <fullName evidence="4">HTH gntR-type domain-containing protein</fullName>
    </recommendedName>
</protein>
<evidence type="ECO:0000259" key="4">
    <source>
        <dbReference type="PROSITE" id="PS50949"/>
    </source>
</evidence>
<evidence type="ECO:0000256" key="1">
    <source>
        <dbReference type="ARBA" id="ARBA00023015"/>
    </source>
</evidence>
<dbReference type="Pfam" id="PF07729">
    <property type="entry name" value="FCD"/>
    <property type="match status" value="1"/>
</dbReference>
<sequence>MVYRALLTDIKEGRYEAHSRLPTENELAETFAVSRPVIRNALALLKQQGLVRSVQGSGTVVIFGSEQTAPEQGSGSLLSGSVRDLQRCFEFRILIEGEAAYAAALRHNPRTLERMADCVYTTRGPALPALAEQAHQTFDFHRAVVDAADNLFLQQSLDLIVGSAGFRAYLSRRRGRDGIIHDHGQVNSEHIEIFHLIERRQAAEAREAMRGHIQRAHDSFMGRIPLTNGE</sequence>
<keyword evidence="2" id="KW-0238">DNA-binding</keyword>
<dbReference type="SMART" id="SM00895">
    <property type="entry name" value="FCD"/>
    <property type="match status" value="1"/>
</dbReference>
<feature type="domain" description="HTH gntR-type" evidence="4">
    <location>
        <begin position="1"/>
        <end position="64"/>
    </location>
</feature>
<dbReference type="GO" id="GO:0003677">
    <property type="term" value="F:DNA binding"/>
    <property type="evidence" value="ECO:0007669"/>
    <property type="project" value="UniProtKB-KW"/>
</dbReference>
<accession>A0A1B2EVQ3</accession>
<keyword evidence="1" id="KW-0805">Transcription regulation</keyword>
<keyword evidence="3" id="KW-0804">Transcription</keyword>
<dbReference type="InterPro" id="IPR036390">
    <property type="entry name" value="WH_DNA-bd_sf"/>
</dbReference>
<dbReference type="InterPro" id="IPR036388">
    <property type="entry name" value="WH-like_DNA-bd_sf"/>
</dbReference>
<dbReference type="PROSITE" id="PS50949">
    <property type="entry name" value="HTH_GNTR"/>
    <property type="match status" value="1"/>
</dbReference>
<dbReference type="InterPro" id="IPR011711">
    <property type="entry name" value="GntR_C"/>
</dbReference>
<dbReference type="SUPFAM" id="SSF48008">
    <property type="entry name" value="GntR ligand-binding domain-like"/>
    <property type="match status" value="1"/>
</dbReference>
<evidence type="ECO:0000256" key="2">
    <source>
        <dbReference type="ARBA" id="ARBA00023125"/>
    </source>
</evidence>
<dbReference type="SMART" id="SM00345">
    <property type="entry name" value="HTH_GNTR"/>
    <property type="match status" value="1"/>
</dbReference>
<dbReference type="InterPro" id="IPR008920">
    <property type="entry name" value="TF_FadR/GntR_C"/>
</dbReference>
<dbReference type="Gene3D" id="1.20.120.530">
    <property type="entry name" value="GntR ligand-binding domain-like"/>
    <property type="match status" value="1"/>
</dbReference>
<dbReference type="Pfam" id="PF00392">
    <property type="entry name" value="GntR"/>
    <property type="match status" value="1"/>
</dbReference>
<dbReference type="KEGG" id="moc:BB934_37940"/>
<evidence type="ECO:0000313" key="5">
    <source>
        <dbReference type="EMBL" id="ANY84045.1"/>
    </source>
</evidence>
<dbReference type="PANTHER" id="PTHR43537:SF5">
    <property type="entry name" value="UXU OPERON TRANSCRIPTIONAL REGULATOR"/>
    <property type="match status" value="1"/>
</dbReference>
<keyword evidence="5" id="KW-0614">Plasmid</keyword>
<dbReference type="Gene3D" id="1.10.10.10">
    <property type="entry name" value="Winged helix-like DNA-binding domain superfamily/Winged helix DNA-binding domain"/>
    <property type="match status" value="1"/>
</dbReference>
<reference evidence="5" key="1">
    <citation type="submission" date="2016-07" db="EMBL/GenBank/DDBJ databases">
        <title>Microvirga ossetica sp. nov. a new species of rhizobia isolated from root nodules of the legume species Vicia alpestris Steven originated from North Ossetia region in the Caucasus.</title>
        <authorList>
            <person name="Safronova V.I."/>
            <person name="Kuznetsova I.G."/>
            <person name="Sazanova A.L."/>
            <person name="Belimov A."/>
            <person name="Andronov E."/>
            <person name="Osledkin Y.S."/>
            <person name="Onishchuk O.P."/>
            <person name="Kurchak O.N."/>
            <person name="Shaposhnikov A.I."/>
            <person name="Willems A."/>
            <person name="Tikhonovich I.A."/>
        </authorList>
    </citation>
    <scope>NUCLEOTIDE SEQUENCE [LARGE SCALE GENOMIC DNA]</scope>
    <source>
        <strain evidence="5">V5/3M</strain>
        <plasmid evidence="5">unnamed2</plasmid>
    </source>
</reference>
<dbReference type="InterPro" id="IPR000524">
    <property type="entry name" value="Tscrpt_reg_HTH_GntR"/>
</dbReference>
<dbReference type="AlphaFoldDB" id="A0A1B2EVQ3"/>
<name>A0A1B2EVQ3_9HYPH</name>
<dbReference type="PRINTS" id="PR00035">
    <property type="entry name" value="HTHGNTR"/>
</dbReference>